<gene>
    <name evidence="4" type="ORF">TUM4438_03620</name>
</gene>
<evidence type="ECO:0000259" key="3">
    <source>
        <dbReference type="Pfam" id="PF13116"/>
    </source>
</evidence>
<feature type="transmembrane region" description="Helical" evidence="2">
    <location>
        <begin position="18"/>
        <end position="41"/>
    </location>
</feature>
<dbReference type="InterPro" id="IPR025263">
    <property type="entry name" value="YhdP_central"/>
</dbReference>
<evidence type="ECO:0000313" key="4">
    <source>
        <dbReference type="EMBL" id="GIU41001.1"/>
    </source>
</evidence>
<feature type="compositionally biased region" description="Polar residues" evidence="1">
    <location>
        <begin position="1298"/>
        <end position="1314"/>
    </location>
</feature>
<evidence type="ECO:0000313" key="5">
    <source>
        <dbReference type="Proteomes" id="UP000887104"/>
    </source>
</evidence>
<proteinExistence type="predicted"/>
<keyword evidence="5" id="KW-1185">Reference proteome</keyword>
<comment type="caution">
    <text evidence="4">The sequence shown here is derived from an EMBL/GenBank/DDBJ whole genome shotgun (WGS) entry which is preliminary data.</text>
</comment>
<keyword evidence="2" id="KW-1133">Transmembrane helix</keyword>
<dbReference type="InterPro" id="IPR011836">
    <property type="entry name" value="YhdP"/>
</dbReference>
<feature type="domain" description="YhdP central" evidence="3">
    <location>
        <begin position="15"/>
        <end position="1274"/>
    </location>
</feature>
<dbReference type="Proteomes" id="UP000887104">
    <property type="component" value="Unassembled WGS sequence"/>
</dbReference>
<sequence length="1451" mass="159913">MPSDTCAPKKRSFSLARFCWQSLAIVLVLFALTVSLFRGLLPQLDQVRMELISFVKSEYNVEVEVGKLAAEWQAYGPALTVKNFVLPAQENLPVTLLFNQVHVKFDFWQSLVTASPQIEDVIFDGVNVALDLDRLQAMTPKDSSSQMQTDWLYKLLLEQLDRFSITDARFQLLSKRHDYRPIFIKDMRWRNTHNRHRGEGKLFLDHEASEVEKLALSVDLKGSGYRPESIAGQFYLAASSLDIGEWASRQPNPYDKSKSLPLEGVVNLQAWAGFSNRSINSVTAEFQPSWLEWFLSGEQQKFTINSGALVWQPEAEGWHLNSHELNFSTNEFTWPALSLMAHKTEQGVSAKLSQLQLDMLLPLLPLIPGIGLDTLQTWQSLKPMGKVKDINAQWQNLYQPPKVSLELDKVAWAAHNGIPGLAPFDANISYVDTEIGFNLPKQNYLIDFDGGFEAPLNIQGASFSGDFNLSDSALSLPQVHFSNQDLDIKAGVRLEFTDAMHMALLADVDINDVSNIHDYFPLKGMSSELVSYLTTALQAGKSDDAVVVWHGAFSNYPYASHDGIFQAGFTLTDATFEFEPSWPAVDQLNLSALFENAAMDLWINQGQLLDVNASGAYIGIPALGEKSLLKVKLDLATQAEAANEVIQQSPLVDSVGATLDVVQISGDITGKIDLSIPLYDGETEVIKGTVNFKDTPVYITEPGIQLDKVTGQLQFVNDVVSGSGFSATMYQQPLQFSFDTESMNQNYGVNVDLEGQWQLAELPKELHNPLSDYYKGQANWIGDLRLIFDPIGYRIQARVESDLLGTELNLPRPFAKSADQTKLLVAELIGDNKQASLGIKLDNQMEFWGGFDANSGNALAHYDILLGRLFKPGDMLRKSQGHLQIDIDDTEFSPWLPIIEGFVAEKKPEQTSNESAVNLAGAANFFPALVSIDADFNRFDLMGQPLAELHFSAEPTEHAWRFDITSQEFDGRIDFYPDWVNQGLKIVASKFHMAPEPRTEETAHYKSDTIMANLPPLAVDVDDFALYGKSLGHLVLQGAPNGNKYQIQTVSMTTPNVELKGKGDWDMSEGKNLTSFQLSLDATKFDFLSQQLGIDPGLKDAPTAVKANISWTGAPYAFSLETLNGDVSFDLGKGHLSEVSDKGARIFSLFSLDSLLRKLSLDFSDVFGKGLYFDSFTGTLKIDNGVVKTTDTEMNAVAGNMRVRGYTDLMSESLNYDIRFVPQLASSVPTVVLLSTGGWTLGLGAFALTKVLEPVIEVISEIRFRLTGTMSEPKLEELERKSKEIEIPESILPKKESQTGTQTPQVSSNENSEINGHDASVPPVNTPADITASGVELKAVTPPDTQFGRSESRLNRGNSANLTSNKQAAANVVNPQAAANDGVNKTPPVLVTEPQDAETLIAPAILPSSVVEDSSAAEDNRQQGELDASQPTAMSKQPQRSRQSSVYRVAA</sequence>
<feature type="compositionally biased region" description="Basic and acidic residues" evidence="1">
    <location>
        <begin position="1277"/>
        <end position="1297"/>
    </location>
</feature>
<dbReference type="NCBIfam" id="TIGR02099">
    <property type="entry name" value="YhdP family protein"/>
    <property type="match status" value="1"/>
</dbReference>
<accession>A0ABQ4P0G8</accession>
<organism evidence="4 5">
    <name type="scientific">Shewanella sairae</name>
    <dbReference type="NCBI Taxonomy" id="190310"/>
    <lineage>
        <taxon>Bacteria</taxon>
        <taxon>Pseudomonadati</taxon>
        <taxon>Pseudomonadota</taxon>
        <taxon>Gammaproteobacteria</taxon>
        <taxon>Alteromonadales</taxon>
        <taxon>Shewanellaceae</taxon>
        <taxon>Shewanella</taxon>
    </lineage>
</organism>
<reference evidence="4" key="1">
    <citation type="submission" date="2021-05" db="EMBL/GenBank/DDBJ databases">
        <title>Molecular characterization for Shewanella algae harboring chromosomal blaOXA-55-like strains isolated from clinical and environment sample.</title>
        <authorList>
            <person name="Ohama Y."/>
            <person name="Aoki K."/>
            <person name="Harada S."/>
            <person name="Moriya K."/>
            <person name="Ishii Y."/>
            <person name="Tateda K."/>
        </authorList>
    </citation>
    <scope>NUCLEOTIDE SEQUENCE</scope>
    <source>
        <strain evidence="4">JCM 11563</strain>
    </source>
</reference>
<keyword evidence="2" id="KW-0812">Transmembrane</keyword>
<name>A0ABQ4P0G8_9GAMM</name>
<keyword evidence="2" id="KW-0472">Membrane</keyword>
<dbReference type="PANTHER" id="PTHR38690:SF1">
    <property type="entry name" value="PROTEASE"/>
    <property type="match status" value="1"/>
</dbReference>
<dbReference type="PANTHER" id="PTHR38690">
    <property type="entry name" value="PROTEASE-RELATED"/>
    <property type="match status" value="1"/>
</dbReference>
<feature type="region of interest" description="Disordered" evidence="1">
    <location>
        <begin position="1411"/>
        <end position="1451"/>
    </location>
</feature>
<feature type="compositionally biased region" description="Polar residues" evidence="1">
    <location>
        <begin position="1429"/>
        <end position="1451"/>
    </location>
</feature>
<evidence type="ECO:0000256" key="1">
    <source>
        <dbReference type="SAM" id="MobiDB-lite"/>
    </source>
</evidence>
<feature type="compositionally biased region" description="Polar residues" evidence="1">
    <location>
        <begin position="1343"/>
        <end position="1359"/>
    </location>
</feature>
<dbReference type="Pfam" id="PF13116">
    <property type="entry name" value="YhdP"/>
    <property type="match status" value="1"/>
</dbReference>
<dbReference type="EMBL" id="BPEY01000004">
    <property type="protein sequence ID" value="GIU41001.1"/>
    <property type="molecule type" value="Genomic_DNA"/>
</dbReference>
<feature type="region of interest" description="Disordered" evidence="1">
    <location>
        <begin position="1277"/>
        <end position="1359"/>
    </location>
</feature>
<evidence type="ECO:0000256" key="2">
    <source>
        <dbReference type="SAM" id="Phobius"/>
    </source>
</evidence>
<dbReference type="RefSeq" id="WP_220778808.1">
    <property type="nucleotide sequence ID" value="NZ_BPEY01000004.1"/>
</dbReference>
<protein>
    <submittedName>
        <fullName evidence="4">DUF3971 domain-containing protein</fullName>
    </submittedName>
</protein>